<sequence>MEPTNPTSHYSTPTRLLAAAWIVIAVLLILDVLVRGEGREAWIAGAVLAASVAVVYLVWMRPRVAVTERGLRVINPLRETFVPWAAVRWVDVTDVLRVHTPQTIVRSWPLRETKRAKVRDNMRRDAGFLDADHDEDPAQMRPVDLAARQLRQDAERYKARPLTGPIKDVDEAGPAALGAEDAPQAMVPVEVIVILAATVVMLVGAVFLT</sequence>
<name>A0A7Z0JBW4_9ACTN</name>
<evidence type="ECO:0000313" key="3">
    <source>
        <dbReference type="Proteomes" id="UP000572051"/>
    </source>
</evidence>
<proteinExistence type="predicted"/>
<gene>
    <name evidence="2" type="ORF">HNR10_004153</name>
</gene>
<dbReference type="Proteomes" id="UP000572051">
    <property type="component" value="Unassembled WGS sequence"/>
</dbReference>
<evidence type="ECO:0000313" key="2">
    <source>
        <dbReference type="EMBL" id="NYJ36272.1"/>
    </source>
</evidence>
<protein>
    <recommendedName>
        <fullName evidence="4">PH domain-containing protein</fullName>
    </recommendedName>
</protein>
<keyword evidence="3" id="KW-1185">Reference proteome</keyword>
<accession>A0A7Z0JBW4</accession>
<organism evidence="2 3">
    <name type="scientific">Nocardiopsis aegyptia</name>
    <dbReference type="NCBI Taxonomy" id="220378"/>
    <lineage>
        <taxon>Bacteria</taxon>
        <taxon>Bacillati</taxon>
        <taxon>Actinomycetota</taxon>
        <taxon>Actinomycetes</taxon>
        <taxon>Streptosporangiales</taxon>
        <taxon>Nocardiopsidaceae</taxon>
        <taxon>Nocardiopsis</taxon>
    </lineage>
</organism>
<feature type="transmembrane region" description="Helical" evidence="1">
    <location>
        <begin position="41"/>
        <end position="59"/>
    </location>
</feature>
<dbReference type="AlphaFoldDB" id="A0A7Z0JBW4"/>
<feature type="transmembrane region" description="Helical" evidence="1">
    <location>
        <begin position="185"/>
        <end position="208"/>
    </location>
</feature>
<feature type="transmembrane region" description="Helical" evidence="1">
    <location>
        <begin position="16"/>
        <end position="34"/>
    </location>
</feature>
<keyword evidence="1" id="KW-0472">Membrane</keyword>
<reference evidence="2 3" key="1">
    <citation type="submission" date="2020-07" db="EMBL/GenBank/DDBJ databases">
        <title>Sequencing the genomes of 1000 actinobacteria strains.</title>
        <authorList>
            <person name="Klenk H.-P."/>
        </authorList>
    </citation>
    <scope>NUCLEOTIDE SEQUENCE [LARGE SCALE GENOMIC DNA]</scope>
    <source>
        <strain evidence="2 3">DSM 44442</strain>
    </source>
</reference>
<keyword evidence="1" id="KW-0812">Transmembrane</keyword>
<keyword evidence="1" id="KW-1133">Transmembrane helix</keyword>
<evidence type="ECO:0008006" key="4">
    <source>
        <dbReference type="Google" id="ProtNLM"/>
    </source>
</evidence>
<dbReference type="EMBL" id="JACCFS010000001">
    <property type="protein sequence ID" value="NYJ36272.1"/>
    <property type="molecule type" value="Genomic_DNA"/>
</dbReference>
<comment type="caution">
    <text evidence="2">The sequence shown here is derived from an EMBL/GenBank/DDBJ whole genome shotgun (WGS) entry which is preliminary data.</text>
</comment>
<evidence type="ECO:0000256" key="1">
    <source>
        <dbReference type="SAM" id="Phobius"/>
    </source>
</evidence>